<dbReference type="Proteomes" id="UP000664293">
    <property type="component" value="Unassembled WGS sequence"/>
</dbReference>
<name>A0ABS3EAD5_9GAMM</name>
<protein>
    <submittedName>
        <fullName evidence="1">Uncharacterized protein</fullName>
    </submittedName>
</protein>
<keyword evidence="2" id="KW-1185">Reference proteome</keyword>
<evidence type="ECO:0000313" key="1">
    <source>
        <dbReference type="EMBL" id="MBN8432265.1"/>
    </source>
</evidence>
<accession>A0ABS3EAD5</accession>
<dbReference type="EMBL" id="JAEKJR010000003">
    <property type="protein sequence ID" value="MBN8432265.1"/>
    <property type="molecule type" value="Genomic_DNA"/>
</dbReference>
<reference evidence="1 2" key="1">
    <citation type="submission" date="2020-12" db="EMBL/GenBank/DDBJ databases">
        <title>Oil enriched cultivation method for isolating marine PHA-producing bacteria.</title>
        <authorList>
            <person name="Zheng W."/>
            <person name="Yu S."/>
            <person name="Huang Y."/>
        </authorList>
    </citation>
    <scope>NUCLEOTIDE SEQUENCE [LARGE SCALE GENOMIC DNA]</scope>
    <source>
        <strain evidence="1 2">SN0-2</strain>
    </source>
</reference>
<gene>
    <name evidence="1" type="ORF">JF535_15560</name>
</gene>
<organism evidence="1 2">
    <name type="scientific">Microbulbifer salipaludis</name>
    <dbReference type="NCBI Taxonomy" id="187980"/>
    <lineage>
        <taxon>Bacteria</taxon>
        <taxon>Pseudomonadati</taxon>
        <taxon>Pseudomonadota</taxon>
        <taxon>Gammaproteobacteria</taxon>
        <taxon>Cellvibrionales</taxon>
        <taxon>Microbulbiferaceae</taxon>
        <taxon>Microbulbifer</taxon>
    </lineage>
</organism>
<dbReference type="RefSeq" id="WP_207003987.1">
    <property type="nucleotide sequence ID" value="NZ_JAEKJR010000003.1"/>
</dbReference>
<evidence type="ECO:0000313" key="2">
    <source>
        <dbReference type="Proteomes" id="UP000664293"/>
    </source>
</evidence>
<sequence length="79" mass="9127">MVEFSFQGGRGGVISGKIDGRTGHMEWEMLIGEINFVVYRGSGCWPGKEKLKMSEFEEARFLEEFANWAKPKKFNYEVE</sequence>
<proteinExistence type="predicted"/>
<comment type="caution">
    <text evidence="1">The sequence shown here is derived from an EMBL/GenBank/DDBJ whole genome shotgun (WGS) entry which is preliminary data.</text>
</comment>